<dbReference type="InterPro" id="IPR000182">
    <property type="entry name" value="GNAT_dom"/>
</dbReference>
<dbReference type="PROSITE" id="PS51186">
    <property type="entry name" value="GNAT"/>
    <property type="match status" value="1"/>
</dbReference>
<dbReference type="Gene3D" id="3.40.630.30">
    <property type="match status" value="1"/>
</dbReference>
<accession>A0ABY2R943</accession>
<organism evidence="2 3">
    <name type="scientific">Chryseobacterium candidae</name>
    <dbReference type="NCBI Taxonomy" id="1978493"/>
    <lineage>
        <taxon>Bacteria</taxon>
        <taxon>Pseudomonadati</taxon>
        <taxon>Bacteroidota</taxon>
        <taxon>Flavobacteriia</taxon>
        <taxon>Flavobacteriales</taxon>
        <taxon>Weeksellaceae</taxon>
        <taxon>Chryseobacterium group</taxon>
        <taxon>Chryseobacterium</taxon>
    </lineage>
</organism>
<feature type="domain" description="N-acetyltransferase" evidence="1">
    <location>
        <begin position="11"/>
        <end position="168"/>
    </location>
</feature>
<dbReference type="PANTHER" id="PTHR43792">
    <property type="entry name" value="GNAT FAMILY, PUTATIVE (AFU_ORTHOLOGUE AFUA_3G00765)-RELATED-RELATED"/>
    <property type="match status" value="1"/>
</dbReference>
<dbReference type="InterPro" id="IPR016181">
    <property type="entry name" value="Acyl_CoA_acyltransferase"/>
</dbReference>
<dbReference type="Proteomes" id="UP000306038">
    <property type="component" value="Unassembled WGS sequence"/>
</dbReference>
<evidence type="ECO:0000259" key="1">
    <source>
        <dbReference type="PROSITE" id="PS51186"/>
    </source>
</evidence>
<dbReference type="InterPro" id="IPR051531">
    <property type="entry name" value="N-acetyltransferase"/>
</dbReference>
<evidence type="ECO:0000313" key="2">
    <source>
        <dbReference type="EMBL" id="THV62132.1"/>
    </source>
</evidence>
<reference evidence="2 3" key="1">
    <citation type="submission" date="2019-01" db="EMBL/GenBank/DDBJ databases">
        <authorList>
            <person name="B I."/>
            <person name="Ch S."/>
            <person name="Ch V.R."/>
        </authorList>
    </citation>
    <scope>NUCLEOTIDE SEQUENCE [LARGE SCALE GENOMIC DNA]</scope>
    <source>
        <strain evidence="2 3">JC507</strain>
    </source>
</reference>
<proteinExistence type="predicted"/>
<dbReference type="Pfam" id="PF13302">
    <property type="entry name" value="Acetyltransf_3"/>
    <property type="match status" value="1"/>
</dbReference>
<keyword evidence="3" id="KW-1185">Reference proteome</keyword>
<dbReference type="PANTHER" id="PTHR43792:SF1">
    <property type="entry name" value="N-ACETYLTRANSFERASE DOMAIN-CONTAINING PROTEIN"/>
    <property type="match status" value="1"/>
</dbReference>
<comment type="caution">
    <text evidence="2">The sequence shown here is derived from an EMBL/GenBank/DDBJ whole genome shotgun (WGS) entry which is preliminary data.</text>
</comment>
<evidence type="ECO:0000313" key="3">
    <source>
        <dbReference type="Proteomes" id="UP000306038"/>
    </source>
</evidence>
<sequence length="173" mass="20072">MVKKILETNRLLLRELTIDDAADFYELNANPRVIHYTGDSAFVNVEEALCFLRNYNDYKENGYGRWAVISKSDNEFLGWCGLKYTISKNETDIGFRFFEKYWNMGFATESAAACLNYGFDELNLQKIIGRAMSENKASIKVLQKLGLTFEKEFDFSGQKGVIYTIEKPFVRRF</sequence>
<gene>
    <name evidence="2" type="ORF">EK417_06900</name>
</gene>
<name>A0ABY2R943_9FLAO</name>
<protein>
    <submittedName>
        <fullName evidence="2">N-acetyltransferase</fullName>
    </submittedName>
</protein>
<dbReference type="RefSeq" id="WP_136521718.1">
    <property type="nucleotide sequence ID" value="NZ_SDLV01000012.1"/>
</dbReference>
<dbReference type="SUPFAM" id="SSF55729">
    <property type="entry name" value="Acyl-CoA N-acyltransferases (Nat)"/>
    <property type="match status" value="1"/>
</dbReference>
<dbReference type="EMBL" id="SDLV01000012">
    <property type="protein sequence ID" value="THV62132.1"/>
    <property type="molecule type" value="Genomic_DNA"/>
</dbReference>